<evidence type="ECO:0000313" key="1">
    <source>
        <dbReference type="EMBL" id="HIU62055.1"/>
    </source>
</evidence>
<dbReference type="Proteomes" id="UP000824110">
    <property type="component" value="Unassembled WGS sequence"/>
</dbReference>
<reference evidence="1" key="1">
    <citation type="submission" date="2020-10" db="EMBL/GenBank/DDBJ databases">
        <authorList>
            <person name="Gilroy R."/>
        </authorList>
    </citation>
    <scope>NUCLEOTIDE SEQUENCE</scope>
    <source>
        <strain evidence="1">CHK195-12923</strain>
    </source>
</reference>
<comment type="caution">
    <text evidence="1">The sequence shown here is derived from an EMBL/GenBank/DDBJ whole genome shotgun (WGS) entry which is preliminary data.</text>
</comment>
<gene>
    <name evidence="1" type="ORF">IAB69_05370</name>
</gene>
<dbReference type="AlphaFoldDB" id="A0A9D1MKV8"/>
<reference evidence="1" key="2">
    <citation type="journal article" date="2021" name="PeerJ">
        <title>Extensive microbial diversity within the chicken gut microbiome revealed by metagenomics and culture.</title>
        <authorList>
            <person name="Gilroy R."/>
            <person name="Ravi A."/>
            <person name="Getino M."/>
            <person name="Pursley I."/>
            <person name="Horton D.L."/>
            <person name="Alikhan N.F."/>
            <person name="Baker D."/>
            <person name="Gharbi K."/>
            <person name="Hall N."/>
            <person name="Watson M."/>
            <person name="Adriaenssens E.M."/>
            <person name="Foster-Nyarko E."/>
            <person name="Jarju S."/>
            <person name="Secka A."/>
            <person name="Antonio M."/>
            <person name="Oren A."/>
            <person name="Chaudhuri R.R."/>
            <person name="La Ragione R."/>
            <person name="Hildebrand F."/>
            <person name="Pallen M.J."/>
        </authorList>
    </citation>
    <scope>NUCLEOTIDE SEQUENCE</scope>
    <source>
        <strain evidence="1">CHK195-12923</strain>
    </source>
</reference>
<proteinExistence type="predicted"/>
<organism evidence="1 2">
    <name type="scientific">Candidatus Coproplasma excrementigallinarum</name>
    <dbReference type="NCBI Taxonomy" id="2840747"/>
    <lineage>
        <taxon>Bacteria</taxon>
        <taxon>Bacillati</taxon>
        <taxon>Bacillota</taxon>
        <taxon>Clostridia</taxon>
        <taxon>Eubacteriales</taxon>
        <taxon>Candidatus Coproplasma</taxon>
    </lineage>
</organism>
<evidence type="ECO:0000313" key="2">
    <source>
        <dbReference type="Proteomes" id="UP000824110"/>
    </source>
</evidence>
<accession>A0A9D1MKV8</accession>
<protein>
    <submittedName>
        <fullName evidence="1">YabP/YqfC family sporulation protein</fullName>
    </submittedName>
</protein>
<name>A0A9D1MKV8_9FIRM</name>
<sequence length="81" mass="8732">MKIIAEIINELGGDEAHAITLCPGKLAYVRGVRAVEDLTPTKVVLVCGKKVITAEGEGLFAENYFQGDMVIKGDIKRVSVE</sequence>
<dbReference type="Pfam" id="PF07873">
    <property type="entry name" value="YabP"/>
    <property type="match status" value="1"/>
</dbReference>
<dbReference type="InterPro" id="IPR022476">
    <property type="entry name" value="Spore_YabP/YqfC"/>
</dbReference>
<dbReference type="EMBL" id="DVNE01000055">
    <property type="protein sequence ID" value="HIU62055.1"/>
    <property type="molecule type" value="Genomic_DNA"/>
</dbReference>